<dbReference type="FunFam" id="3.40.50.980:FF:000001">
    <property type="entry name" value="Non-ribosomal peptide synthetase"/>
    <property type="match status" value="1"/>
</dbReference>
<dbReference type="CDD" id="cd05930">
    <property type="entry name" value="A_NRPS"/>
    <property type="match status" value="1"/>
</dbReference>
<dbReference type="GO" id="GO:0044550">
    <property type="term" value="P:secondary metabolite biosynthetic process"/>
    <property type="evidence" value="ECO:0007669"/>
    <property type="project" value="TreeGrafter"/>
</dbReference>
<protein>
    <submittedName>
        <fullName evidence="2">Amino acid adenylation domain-containing protein</fullName>
    </submittedName>
</protein>
<evidence type="ECO:0000313" key="2">
    <source>
        <dbReference type="EMBL" id="NOU50884.1"/>
    </source>
</evidence>
<dbReference type="InterPro" id="IPR045851">
    <property type="entry name" value="AMP-bd_C_sf"/>
</dbReference>
<dbReference type="InterPro" id="IPR036736">
    <property type="entry name" value="ACP-like_sf"/>
</dbReference>
<dbReference type="InterPro" id="IPR009081">
    <property type="entry name" value="PP-bd_ACP"/>
</dbReference>
<dbReference type="InterPro" id="IPR000873">
    <property type="entry name" value="AMP-dep_synth/lig_dom"/>
</dbReference>
<dbReference type="PANTHER" id="PTHR45527:SF1">
    <property type="entry name" value="FATTY ACID SYNTHASE"/>
    <property type="match status" value="1"/>
</dbReference>
<dbReference type="RefSeq" id="WP_171625955.1">
    <property type="nucleotide sequence ID" value="NZ_JABBPG010000003.1"/>
</dbReference>
<evidence type="ECO:0000313" key="3">
    <source>
        <dbReference type="Proteomes" id="UP000586305"/>
    </source>
</evidence>
<dbReference type="InterPro" id="IPR023213">
    <property type="entry name" value="CAT-like_dom_sf"/>
</dbReference>
<dbReference type="Gene3D" id="3.30.559.10">
    <property type="entry name" value="Chloramphenicol acetyltransferase-like domain"/>
    <property type="match status" value="2"/>
</dbReference>
<comment type="caution">
    <text evidence="2">The sequence shown here is derived from an EMBL/GenBank/DDBJ whole genome shotgun (WGS) entry which is preliminary data.</text>
</comment>
<dbReference type="Pfam" id="PF18563">
    <property type="entry name" value="TubC_N"/>
    <property type="match status" value="1"/>
</dbReference>
<dbReference type="SUPFAM" id="SSF56801">
    <property type="entry name" value="Acetyl-CoA synthetase-like"/>
    <property type="match status" value="1"/>
</dbReference>
<gene>
    <name evidence="2" type="ORF">HG263_10100</name>
</gene>
<dbReference type="Proteomes" id="UP000586305">
    <property type="component" value="Unassembled WGS sequence"/>
</dbReference>
<dbReference type="GO" id="GO:0003824">
    <property type="term" value="F:catalytic activity"/>
    <property type="evidence" value="ECO:0007669"/>
    <property type="project" value="InterPro"/>
</dbReference>
<dbReference type="InterPro" id="IPR044894">
    <property type="entry name" value="TubC_N_sf"/>
</dbReference>
<dbReference type="Gene3D" id="3.30.300.30">
    <property type="match status" value="1"/>
</dbReference>
<dbReference type="Pfam" id="PF00550">
    <property type="entry name" value="PP-binding"/>
    <property type="match status" value="1"/>
</dbReference>
<organism evidence="2 3">
    <name type="scientific">Pseudoalteromonas caenipelagi</name>
    <dbReference type="NCBI Taxonomy" id="2726988"/>
    <lineage>
        <taxon>Bacteria</taxon>
        <taxon>Pseudomonadati</taxon>
        <taxon>Pseudomonadota</taxon>
        <taxon>Gammaproteobacteria</taxon>
        <taxon>Alteromonadales</taxon>
        <taxon>Pseudoalteromonadaceae</taxon>
        <taxon>Pseudoalteromonas</taxon>
    </lineage>
</organism>
<dbReference type="GO" id="GO:0043041">
    <property type="term" value="P:amino acid activation for nonribosomal peptide biosynthetic process"/>
    <property type="evidence" value="ECO:0007669"/>
    <property type="project" value="TreeGrafter"/>
</dbReference>
<dbReference type="PANTHER" id="PTHR45527">
    <property type="entry name" value="NONRIBOSOMAL PEPTIDE SYNTHETASE"/>
    <property type="match status" value="1"/>
</dbReference>
<dbReference type="PROSITE" id="PS00455">
    <property type="entry name" value="AMP_BINDING"/>
    <property type="match status" value="1"/>
</dbReference>
<feature type="domain" description="Carrier" evidence="1">
    <location>
        <begin position="1027"/>
        <end position="1102"/>
    </location>
</feature>
<dbReference type="InterPro" id="IPR025110">
    <property type="entry name" value="AMP-bd_C"/>
</dbReference>
<accession>A0A849VG83</accession>
<dbReference type="Pfam" id="PF13193">
    <property type="entry name" value="AMP-binding_C"/>
    <property type="match status" value="1"/>
</dbReference>
<dbReference type="PROSITE" id="PS50075">
    <property type="entry name" value="CARRIER"/>
    <property type="match status" value="1"/>
</dbReference>
<dbReference type="Gene3D" id="1.10.1200.10">
    <property type="entry name" value="ACP-like"/>
    <property type="match status" value="1"/>
</dbReference>
<proteinExistence type="predicted"/>
<dbReference type="CDD" id="cd19531">
    <property type="entry name" value="LCL_NRPS-like"/>
    <property type="match status" value="1"/>
</dbReference>
<keyword evidence="3" id="KW-1185">Reference proteome</keyword>
<dbReference type="GO" id="GO:0005737">
    <property type="term" value="C:cytoplasm"/>
    <property type="evidence" value="ECO:0007669"/>
    <property type="project" value="TreeGrafter"/>
</dbReference>
<evidence type="ECO:0000259" key="1">
    <source>
        <dbReference type="PROSITE" id="PS50075"/>
    </source>
</evidence>
<name>A0A849VG83_9GAMM</name>
<dbReference type="InterPro" id="IPR041464">
    <property type="entry name" value="TubC_N"/>
</dbReference>
<reference evidence="2 3" key="1">
    <citation type="submission" date="2020-04" db="EMBL/GenBank/DDBJ databases">
        <title>Pseudoalteromonas caenipelagi sp. nov., isolated from a tidal flat.</title>
        <authorList>
            <person name="Park S."/>
            <person name="Yoon J.-H."/>
        </authorList>
    </citation>
    <scope>NUCLEOTIDE SEQUENCE [LARGE SCALE GENOMIC DNA]</scope>
    <source>
        <strain evidence="2 3">JBTF-M23</strain>
    </source>
</reference>
<dbReference type="Gene3D" id="1.10.10.1830">
    <property type="entry name" value="Non-ribosomal peptide synthase, adenylation domain"/>
    <property type="match status" value="1"/>
</dbReference>
<dbReference type="GO" id="GO:0031177">
    <property type="term" value="F:phosphopantetheine binding"/>
    <property type="evidence" value="ECO:0007669"/>
    <property type="project" value="TreeGrafter"/>
</dbReference>
<dbReference type="Pfam" id="PF00501">
    <property type="entry name" value="AMP-binding"/>
    <property type="match status" value="1"/>
</dbReference>
<dbReference type="Gene3D" id="3.30.559.30">
    <property type="entry name" value="Nonribosomal peptide synthetase, condensation domain"/>
    <property type="match status" value="2"/>
</dbReference>
<dbReference type="SUPFAM" id="SSF47336">
    <property type="entry name" value="ACP-like"/>
    <property type="match status" value="1"/>
</dbReference>
<dbReference type="NCBIfam" id="TIGR01733">
    <property type="entry name" value="AA-adenyl-dom"/>
    <property type="match status" value="1"/>
</dbReference>
<sequence length="1569" mass="177502">MSIEVLIAKCQQQGISFSLKENAQLDLHAKAQPSAELVAQLKQHKTEIISYLQRHKLSQLEKALAQPIAASSATRGVVSFQQQRMWLVDTLRSGAIEYHLARSFVMKGPLQLATFQQALTHVIDQNEVLKTTYAKHGDTLYQHVMPDFELPLSIVDHTLQHVTPNRDNTNIITQFINRPFNLSSEPPLRLLLQKYSSEHFELTIVIHHIAADGWSIALFCQHIAVHYAGLQSQKTLPVQPNKLRYIDFACWQRHMLNEQNLALLAQWWQNRLKDCQPNVTFALDNPRAQHMAISAKLHVSHIDSELCGKIEDLAKQLGTTPFTIIYSAFSILLAFHGNETDTLIGTPIANREHEQTSELIGFIANTVLLRHQVDYTQSFSNCVTKVKSIMTDAFAHSQLPFEVLLDSLDVPRHANQPPLINVFLAMHNMKAIVPELQGVDITPSENQHRLAKFDITLDIYAQANALSLEWEYAAELFEKTSIEQLAQSFEHLLTQLLSHPNDTIQSLDLLSYLQADKLMADWQGAVRDYSHLKTLPDALLHIFTHFPECKVVEDPDTSLNYRQFTHLIEQYTHALLQQKLGDNSIIGVCCKRSINMLAMMIAVWRSGHAYLPLDPHYPKARLRYMLEDTQAPLVLCDNTNYNYACELHENVRACETLQAAGKHTLTDITPTHTAYIIYTSGSTGKPKGVLINHASLLNFVAAMVETLELNKQTRALAITSISFDIHILELFAPLLCNGYVYIANSEQSKDPQQLQNIITEQQLNLVQATPTTWKMLQQFDVKLNPNSHALSGGEPLNKELLEYFFSQPVCLWNMYGPTETTVWSALTELSPSEDIHLGTPIANTQFYIVNNQLQLVPSGTSGELLIAGDGLAIGYLNRDEETQQRFIDLPLPAGKVVRAYRTGDLVKVNQHGQLLCLGRIDQQIKLNGFRIEVSEIESVLMQHFAVQAAAVVLSEHNKLVAYIVAESFSEQLVSQLHAQLNTLLPTYMCPQHIIAIDALPKTPNNKTDRTKLAQMTVVEQLNLHDSTQLESYPSEIVVLWQKKLQKTDIYPHMSFFEQGGNSIQFIDLLSSISHATGKSLVIKTLLANPTLDHMHNLLMKQQTQTCDIDLIAPVEQHPSWQHETIYIPSLPNRQFFLSCGGKHHLWMVNHSIVLNDLQNKLSFELITQAMLRLIAHHPALRTGFKLDRFQEYICDLQSILAQKICFDLSALSRDDDISNAIEREISSIRLNTPLIRLFFVKRNDRVFLTLSLHHVVFDGFSMAVLTRNFITIVEAMMNTQQSVTLSTDNYIKYILAFTDYFRQPLQIGTQQNWQADLAFWQQSAKHQAPRMFSIEATFKANMKPHHASESASIPSDITQRIKADVSKQHTIRESDIHTAAIARALQRTFNLGNVSIELSQFNRAHSEISVNANTTVGYLVSPFVLSITADALQTQHSAVNFVAQFMQQAPHNAIGHNALIHLNEDEKLLQQLAPIATPDFNYNYQGELSTELNTQLLASSLTDKETALKQAIVHVYADEDFSSPHSLYISTYFENKQQYIFIGYSNALFEQQQITSLINNYLNFLEGPM</sequence>
<dbReference type="InterPro" id="IPR020845">
    <property type="entry name" value="AMP-binding_CS"/>
</dbReference>
<dbReference type="Gene3D" id="3.40.50.980">
    <property type="match status" value="2"/>
</dbReference>
<dbReference type="InterPro" id="IPR010071">
    <property type="entry name" value="AA_adenyl_dom"/>
</dbReference>
<dbReference type="SUPFAM" id="SSF52777">
    <property type="entry name" value="CoA-dependent acyltransferases"/>
    <property type="match status" value="4"/>
</dbReference>
<dbReference type="Pfam" id="PF00668">
    <property type="entry name" value="Condensation"/>
    <property type="match status" value="2"/>
</dbReference>
<dbReference type="InterPro" id="IPR001242">
    <property type="entry name" value="Condensation_dom"/>
</dbReference>
<dbReference type="Gene3D" id="2.30.38.10">
    <property type="entry name" value="Luciferase, Domain 3"/>
    <property type="match status" value="1"/>
</dbReference>
<dbReference type="EMBL" id="JABBPG010000003">
    <property type="protein sequence ID" value="NOU50884.1"/>
    <property type="molecule type" value="Genomic_DNA"/>
</dbReference>